<dbReference type="EMBL" id="JACSZT010000007">
    <property type="protein sequence ID" value="MBC6498790.1"/>
    <property type="molecule type" value="Genomic_DNA"/>
</dbReference>
<proteinExistence type="predicted"/>
<comment type="caution">
    <text evidence="1">The sequence shown here is derived from an EMBL/GenBank/DDBJ whole genome shotgun (WGS) entry which is preliminary data.</text>
</comment>
<protein>
    <submittedName>
        <fullName evidence="1">Uncharacterized protein</fullName>
    </submittedName>
</protein>
<dbReference type="RefSeq" id="WP_167849075.1">
    <property type="nucleotide sequence ID" value="NZ_CABJBN010000011.1"/>
</dbReference>
<name>A0A923NDX6_WEICO</name>
<dbReference type="Proteomes" id="UP000650485">
    <property type="component" value="Unassembled WGS sequence"/>
</dbReference>
<reference evidence="1" key="1">
    <citation type="submission" date="2020-08" db="EMBL/GenBank/DDBJ databases">
        <title>Complete genome sequence of Weissella confusa strain FS54 provides insights into metabolic potential.</title>
        <authorList>
            <person name="Fhoula I."/>
            <person name="Najjari A."/>
            <person name="Lekired A."/>
            <person name="Bessrour-Aouam N."/>
            <person name="Jaballah S."/>
            <person name="Klibi N."/>
            <person name="Ouzari H.-I."/>
        </authorList>
    </citation>
    <scope>NUCLEOTIDE SEQUENCE</scope>
    <source>
        <strain evidence="1">FS54</strain>
    </source>
</reference>
<evidence type="ECO:0000313" key="2">
    <source>
        <dbReference type="Proteomes" id="UP000650485"/>
    </source>
</evidence>
<organism evidence="1 2">
    <name type="scientific">Weissella confusa</name>
    <name type="common">Lactobacillus confusus</name>
    <dbReference type="NCBI Taxonomy" id="1583"/>
    <lineage>
        <taxon>Bacteria</taxon>
        <taxon>Bacillati</taxon>
        <taxon>Bacillota</taxon>
        <taxon>Bacilli</taxon>
        <taxon>Lactobacillales</taxon>
        <taxon>Lactobacillaceae</taxon>
        <taxon>Weissella</taxon>
    </lineage>
</organism>
<gene>
    <name evidence="1" type="ORF">H7R52_08880</name>
</gene>
<evidence type="ECO:0000313" key="1">
    <source>
        <dbReference type="EMBL" id="MBC6498790.1"/>
    </source>
</evidence>
<dbReference type="AlphaFoldDB" id="A0A923NDX6"/>
<sequence>MNNTQLAKEELEHAVRLLQADGGVYQSVVADNVAQQISYIDLLLDGDDPFK</sequence>
<accession>A0A923NDX6</accession>